<name>A0A1I6G029_9MICO</name>
<feature type="transmembrane region" description="Helical" evidence="1">
    <location>
        <begin position="364"/>
        <end position="384"/>
    </location>
</feature>
<dbReference type="InterPro" id="IPR011701">
    <property type="entry name" value="MFS"/>
</dbReference>
<dbReference type="RefSeq" id="WP_139232195.1">
    <property type="nucleotide sequence ID" value="NZ_FOYR01000001.1"/>
</dbReference>
<organism evidence="2 3">
    <name type="scientific">Microbacterium azadirachtae</name>
    <dbReference type="NCBI Taxonomy" id="582680"/>
    <lineage>
        <taxon>Bacteria</taxon>
        <taxon>Bacillati</taxon>
        <taxon>Actinomycetota</taxon>
        <taxon>Actinomycetes</taxon>
        <taxon>Micrococcales</taxon>
        <taxon>Microbacteriaceae</taxon>
        <taxon>Microbacterium</taxon>
    </lineage>
</organism>
<feature type="transmembrane region" description="Helical" evidence="1">
    <location>
        <begin position="21"/>
        <end position="39"/>
    </location>
</feature>
<keyword evidence="1" id="KW-1133">Transmembrane helix</keyword>
<dbReference type="EMBL" id="FOYR01000001">
    <property type="protein sequence ID" value="SFR35490.1"/>
    <property type="molecule type" value="Genomic_DNA"/>
</dbReference>
<feature type="transmembrane region" description="Helical" evidence="1">
    <location>
        <begin position="105"/>
        <end position="125"/>
    </location>
</feature>
<dbReference type="GO" id="GO:0022857">
    <property type="term" value="F:transmembrane transporter activity"/>
    <property type="evidence" value="ECO:0007669"/>
    <property type="project" value="InterPro"/>
</dbReference>
<sequence>MSLGIAERSYRTAHGPTSTKILLLLNAVFSGSLGVPLVLTLNHHGVSKSGIAAFFVVWNLGGAAINLIRHDRLKSKLGSSAILMISSAVVGLGLTLAWFSSDILLVLAAGLCMAAYSVQYPIYVGRYASDVESPQGLGSSMAGVRRIWIAGYIAGLGLYAGIAFLGWRSLQVPAATLFATIVLQALWRRTRERRDTGTAASGAPITSARNRLSSLLLLGLAITLLRATDSLRATYFPLFAQNAGLTASAISLLFVVTAVCELFILRPLGRVGDRTGSNMPLVFVSIVGFCAMALIAIDASLWSLFLSQVLYAFFVTGFQMLGVQKFVEASRHAERGASLFQGSMQLGSLIGVLLPLLIDGYGGGTFAIGAGLCATATLALLINARKRGDSCQK</sequence>
<evidence type="ECO:0000313" key="3">
    <source>
        <dbReference type="Proteomes" id="UP000198877"/>
    </source>
</evidence>
<dbReference type="Proteomes" id="UP000198877">
    <property type="component" value="Unassembled WGS sequence"/>
</dbReference>
<feature type="transmembrane region" description="Helical" evidence="1">
    <location>
        <begin position="277"/>
        <end position="297"/>
    </location>
</feature>
<reference evidence="3" key="1">
    <citation type="submission" date="2016-10" db="EMBL/GenBank/DDBJ databases">
        <authorList>
            <person name="Varghese N."/>
            <person name="Submissions S."/>
        </authorList>
    </citation>
    <scope>NUCLEOTIDE SEQUENCE [LARGE SCALE GENOMIC DNA]</scope>
    <source>
        <strain evidence="3">CL127</strain>
    </source>
</reference>
<feature type="transmembrane region" description="Helical" evidence="1">
    <location>
        <begin position="309"/>
        <end position="327"/>
    </location>
</feature>
<evidence type="ECO:0000256" key="1">
    <source>
        <dbReference type="SAM" id="Phobius"/>
    </source>
</evidence>
<feature type="transmembrane region" description="Helical" evidence="1">
    <location>
        <begin position="170"/>
        <end position="187"/>
    </location>
</feature>
<feature type="transmembrane region" description="Helical" evidence="1">
    <location>
        <begin position="146"/>
        <end position="164"/>
    </location>
</feature>
<feature type="transmembrane region" description="Helical" evidence="1">
    <location>
        <begin position="339"/>
        <end position="358"/>
    </location>
</feature>
<accession>A0A1I6G029</accession>
<feature type="transmembrane region" description="Helical" evidence="1">
    <location>
        <begin position="245"/>
        <end position="265"/>
    </location>
</feature>
<proteinExistence type="predicted"/>
<feature type="transmembrane region" description="Helical" evidence="1">
    <location>
        <begin position="51"/>
        <end position="68"/>
    </location>
</feature>
<evidence type="ECO:0000313" key="2">
    <source>
        <dbReference type="EMBL" id="SFR35490.1"/>
    </source>
</evidence>
<feature type="transmembrane region" description="Helical" evidence="1">
    <location>
        <begin position="208"/>
        <end position="225"/>
    </location>
</feature>
<gene>
    <name evidence="2" type="ORF">SAMN04488591_0570</name>
</gene>
<dbReference type="AlphaFoldDB" id="A0A1I6G029"/>
<keyword evidence="1" id="KW-0472">Membrane</keyword>
<dbReference type="Pfam" id="PF07690">
    <property type="entry name" value="MFS_1"/>
    <property type="match status" value="1"/>
</dbReference>
<dbReference type="InterPro" id="IPR036259">
    <property type="entry name" value="MFS_trans_sf"/>
</dbReference>
<dbReference type="Gene3D" id="1.20.1250.20">
    <property type="entry name" value="MFS general substrate transporter like domains"/>
    <property type="match status" value="1"/>
</dbReference>
<keyword evidence="1" id="KW-0812">Transmembrane</keyword>
<dbReference type="SUPFAM" id="SSF103473">
    <property type="entry name" value="MFS general substrate transporter"/>
    <property type="match status" value="1"/>
</dbReference>
<feature type="transmembrane region" description="Helical" evidence="1">
    <location>
        <begin position="80"/>
        <end position="99"/>
    </location>
</feature>
<protein>
    <submittedName>
        <fullName evidence="2">Predicted arabinose efflux permease, MFS family</fullName>
    </submittedName>
</protein>